<gene>
    <name evidence="2" type="ORF">K469DRAFT_721525</name>
</gene>
<name>A0A6A6EGH8_9PEZI</name>
<dbReference type="EMBL" id="ML994618">
    <property type="protein sequence ID" value="KAF2190621.1"/>
    <property type="molecule type" value="Genomic_DNA"/>
</dbReference>
<evidence type="ECO:0000313" key="3">
    <source>
        <dbReference type="Proteomes" id="UP000800200"/>
    </source>
</evidence>
<protein>
    <submittedName>
        <fullName evidence="2">Uncharacterized protein</fullName>
    </submittedName>
</protein>
<feature type="region of interest" description="Disordered" evidence="1">
    <location>
        <begin position="47"/>
        <end position="88"/>
    </location>
</feature>
<feature type="compositionally biased region" description="Polar residues" evidence="1">
    <location>
        <begin position="53"/>
        <end position="76"/>
    </location>
</feature>
<dbReference type="Proteomes" id="UP000800200">
    <property type="component" value="Unassembled WGS sequence"/>
</dbReference>
<organism evidence="2 3">
    <name type="scientific">Zopfia rhizophila CBS 207.26</name>
    <dbReference type="NCBI Taxonomy" id="1314779"/>
    <lineage>
        <taxon>Eukaryota</taxon>
        <taxon>Fungi</taxon>
        <taxon>Dikarya</taxon>
        <taxon>Ascomycota</taxon>
        <taxon>Pezizomycotina</taxon>
        <taxon>Dothideomycetes</taxon>
        <taxon>Dothideomycetes incertae sedis</taxon>
        <taxon>Zopfiaceae</taxon>
        <taxon>Zopfia</taxon>
    </lineage>
</organism>
<keyword evidence="3" id="KW-1185">Reference proteome</keyword>
<evidence type="ECO:0000313" key="2">
    <source>
        <dbReference type="EMBL" id="KAF2190621.1"/>
    </source>
</evidence>
<sequence>MSSTNNTTTVPSTQNPAKMAWKSLAKHAKAHHESVNAAYSVYYGGGVSASSSTRPSFESARSTSSVDSAKPESNMNKAWKAVKKHAKEHHESVNAAYGAYYGAGRQ</sequence>
<reference evidence="2" key="1">
    <citation type="journal article" date="2020" name="Stud. Mycol.">
        <title>101 Dothideomycetes genomes: a test case for predicting lifestyles and emergence of pathogens.</title>
        <authorList>
            <person name="Haridas S."/>
            <person name="Albert R."/>
            <person name="Binder M."/>
            <person name="Bloem J."/>
            <person name="Labutti K."/>
            <person name="Salamov A."/>
            <person name="Andreopoulos B."/>
            <person name="Baker S."/>
            <person name="Barry K."/>
            <person name="Bills G."/>
            <person name="Bluhm B."/>
            <person name="Cannon C."/>
            <person name="Castanera R."/>
            <person name="Culley D."/>
            <person name="Daum C."/>
            <person name="Ezra D."/>
            <person name="Gonzalez J."/>
            <person name="Henrissat B."/>
            <person name="Kuo A."/>
            <person name="Liang C."/>
            <person name="Lipzen A."/>
            <person name="Lutzoni F."/>
            <person name="Magnuson J."/>
            <person name="Mondo S."/>
            <person name="Nolan M."/>
            <person name="Ohm R."/>
            <person name="Pangilinan J."/>
            <person name="Park H.-J."/>
            <person name="Ramirez L."/>
            <person name="Alfaro M."/>
            <person name="Sun H."/>
            <person name="Tritt A."/>
            <person name="Yoshinaga Y."/>
            <person name="Zwiers L.-H."/>
            <person name="Turgeon B."/>
            <person name="Goodwin S."/>
            <person name="Spatafora J."/>
            <person name="Crous P."/>
            <person name="Grigoriev I."/>
        </authorList>
    </citation>
    <scope>NUCLEOTIDE SEQUENCE</scope>
    <source>
        <strain evidence="2">CBS 207.26</strain>
    </source>
</reference>
<proteinExistence type="predicted"/>
<dbReference type="AlphaFoldDB" id="A0A6A6EGH8"/>
<evidence type="ECO:0000256" key="1">
    <source>
        <dbReference type="SAM" id="MobiDB-lite"/>
    </source>
</evidence>
<accession>A0A6A6EGH8</accession>